<dbReference type="SUPFAM" id="SSF56176">
    <property type="entry name" value="FAD-binding/transporter-associated domain-like"/>
    <property type="match status" value="1"/>
</dbReference>
<evidence type="ECO:0000259" key="2">
    <source>
        <dbReference type="PROSITE" id="PS51387"/>
    </source>
</evidence>
<dbReference type="SMART" id="SM01092">
    <property type="entry name" value="CO_deh_flav_C"/>
    <property type="match status" value="1"/>
</dbReference>
<dbReference type="PANTHER" id="PTHR42659:SF1">
    <property type="entry name" value="OXIDOREDUCTASE"/>
    <property type="match status" value="1"/>
</dbReference>
<dbReference type="Proteomes" id="UP000642070">
    <property type="component" value="Unassembled WGS sequence"/>
</dbReference>
<dbReference type="Gene3D" id="3.30.43.10">
    <property type="entry name" value="Uridine Diphospho-n-acetylenolpyruvylglucosamine Reductase, domain 2"/>
    <property type="match status" value="1"/>
</dbReference>
<sequence length="326" mass="33990">MSVGYTLAADPASAIATVSADPEAVFLAGGTTQLDLMLKDGVVAPRRLVDISRLPLRGVTVTDSAVRVGATTTMEELAAHPAVPPFVREALLLGASPQLRNMATIGGNLLQRTRCRYFRDPGVGACNKRRPGSGCAAVDGVARMHAILGASPACIALHASDLAVPLTALGSVVHLRSESGPRSVPLTEFYRLPGTSPDRENVLRHGELITEVEIPLLPAGARSTYLKVRDRASYEFALTSAAVATVAEGGVIAAARIALGGVGTVPWRAWEAEEVLRDAPASEASYRAAAEAAVQQPFTVPGTEFKVELAKRTVVRALRTTAGGAG</sequence>
<keyword evidence="4" id="KW-1185">Reference proteome</keyword>
<proteinExistence type="predicted"/>
<dbReference type="InterPro" id="IPR036683">
    <property type="entry name" value="CO_DH_flav_C_dom_sf"/>
</dbReference>
<dbReference type="Gene3D" id="3.30.465.10">
    <property type="match status" value="2"/>
</dbReference>
<dbReference type="GO" id="GO:0071949">
    <property type="term" value="F:FAD binding"/>
    <property type="evidence" value="ECO:0007669"/>
    <property type="project" value="InterPro"/>
</dbReference>
<feature type="domain" description="FAD-binding PCMH-type" evidence="2">
    <location>
        <begin position="1"/>
        <end position="219"/>
    </location>
</feature>
<dbReference type="InterPro" id="IPR016166">
    <property type="entry name" value="FAD-bd_PCMH"/>
</dbReference>
<name>A0A917TPI0_9ACTN</name>
<dbReference type="InterPro" id="IPR016169">
    <property type="entry name" value="FAD-bd_PCMH_sub2"/>
</dbReference>
<dbReference type="PANTHER" id="PTHR42659">
    <property type="entry name" value="XANTHINE DEHYDROGENASE SUBUNIT C-RELATED"/>
    <property type="match status" value="1"/>
</dbReference>
<dbReference type="Pfam" id="PF00941">
    <property type="entry name" value="FAD_binding_5"/>
    <property type="match status" value="1"/>
</dbReference>
<dbReference type="PROSITE" id="PS51387">
    <property type="entry name" value="FAD_PCMH"/>
    <property type="match status" value="1"/>
</dbReference>
<evidence type="ECO:0000313" key="4">
    <source>
        <dbReference type="Proteomes" id="UP000642070"/>
    </source>
</evidence>
<reference evidence="3" key="1">
    <citation type="journal article" date="2014" name="Int. J. Syst. Evol. Microbiol.">
        <title>Complete genome sequence of Corynebacterium casei LMG S-19264T (=DSM 44701T), isolated from a smear-ripened cheese.</title>
        <authorList>
            <consortium name="US DOE Joint Genome Institute (JGI-PGF)"/>
            <person name="Walter F."/>
            <person name="Albersmeier A."/>
            <person name="Kalinowski J."/>
            <person name="Ruckert C."/>
        </authorList>
    </citation>
    <scope>NUCLEOTIDE SEQUENCE</scope>
    <source>
        <strain evidence="3">JCM 19831</strain>
    </source>
</reference>
<dbReference type="InterPro" id="IPR016167">
    <property type="entry name" value="FAD-bd_PCMH_sub1"/>
</dbReference>
<accession>A0A917TPI0</accession>
<dbReference type="InterPro" id="IPR002346">
    <property type="entry name" value="Mopterin_DH_FAD-bd"/>
</dbReference>
<gene>
    <name evidence="3" type="ORF">GCM10007977_034390</name>
</gene>
<dbReference type="InterPro" id="IPR036318">
    <property type="entry name" value="FAD-bd_PCMH-like_sf"/>
</dbReference>
<keyword evidence="1" id="KW-0560">Oxidoreductase</keyword>
<dbReference type="Gene3D" id="3.30.390.50">
    <property type="entry name" value="CO dehydrogenase flavoprotein, C-terminal domain"/>
    <property type="match status" value="1"/>
</dbReference>
<dbReference type="EMBL" id="BMPI01000014">
    <property type="protein sequence ID" value="GGM30237.1"/>
    <property type="molecule type" value="Genomic_DNA"/>
</dbReference>
<comment type="caution">
    <text evidence="3">The sequence shown here is derived from an EMBL/GenBank/DDBJ whole genome shotgun (WGS) entry which is preliminary data.</text>
</comment>
<reference evidence="3" key="2">
    <citation type="submission" date="2020-09" db="EMBL/GenBank/DDBJ databases">
        <authorList>
            <person name="Sun Q."/>
            <person name="Ohkuma M."/>
        </authorList>
    </citation>
    <scope>NUCLEOTIDE SEQUENCE</scope>
    <source>
        <strain evidence="3">JCM 19831</strain>
    </source>
</reference>
<dbReference type="RefSeq" id="WP_190250834.1">
    <property type="nucleotide sequence ID" value="NZ_BMPI01000014.1"/>
</dbReference>
<dbReference type="InterPro" id="IPR005107">
    <property type="entry name" value="CO_DH_flav_C"/>
</dbReference>
<dbReference type="Pfam" id="PF03450">
    <property type="entry name" value="CO_deh_flav_C"/>
    <property type="match status" value="1"/>
</dbReference>
<protein>
    <submittedName>
        <fullName evidence="3">Carbon-monoxide dehydrogenase medium subunit</fullName>
    </submittedName>
</protein>
<dbReference type="GO" id="GO:0016491">
    <property type="term" value="F:oxidoreductase activity"/>
    <property type="evidence" value="ECO:0007669"/>
    <property type="project" value="UniProtKB-KW"/>
</dbReference>
<dbReference type="SUPFAM" id="SSF55447">
    <property type="entry name" value="CO dehydrogenase flavoprotein C-terminal domain-like"/>
    <property type="match status" value="1"/>
</dbReference>
<dbReference type="InterPro" id="IPR051312">
    <property type="entry name" value="Diverse_Substr_Oxidored"/>
</dbReference>
<dbReference type="AlphaFoldDB" id="A0A917TPI0"/>
<evidence type="ECO:0000256" key="1">
    <source>
        <dbReference type="ARBA" id="ARBA00023002"/>
    </source>
</evidence>
<evidence type="ECO:0000313" key="3">
    <source>
        <dbReference type="EMBL" id="GGM30237.1"/>
    </source>
</evidence>
<organism evidence="3 4">
    <name type="scientific">Dactylosporangium sucinum</name>
    <dbReference type="NCBI Taxonomy" id="1424081"/>
    <lineage>
        <taxon>Bacteria</taxon>
        <taxon>Bacillati</taxon>
        <taxon>Actinomycetota</taxon>
        <taxon>Actinomycetes</taxon>
        <taxon>Micromonosporales</taxon>
        <taxon>Micromonosporaceae</taxon>
        <taxon>Dactylosporangium</taxon>
    </lineage>
</organism>